<proteinExistence type="predicted"/>
<dbReference type="SUPFAM" id="SSF55729">
    <property type="entry name" value="Acyl-CoA N-acyltransferases (Nat)"/>
    <property type="match status" value="1"/>
</dbReference>
<dbReference type="Pfam" id="PF09924">
    <property type="entry name" value="LPG_synthase_C"/>
    <property type="match status" value="1"/>
</dbReference>
<dbReference type="PANTHER" id="PTHR34697:SF2">
    <property type="entry name" value="PHOSPHATIDYLGLYCEROL LYSYLTRANSFERASE"/>
    <property type="match status" value="1"/>
</dbReference>
<dbReference type="RefSeq" id="WP_206723973.1">
    <property type="nucleotide sequence ID" value="NZ_CP071090.1"/>
</dbReference>
<dbReference type="PANTHER" id="PTHR34697">
    <property type="entry name" value="PHOSPHATIDYLGLYCEROL LYSYLTRANSFERASE"/>
    <property type="match status" value="1"/>
</dbReference>
<feature type="transmembrane region" description="Helical" evidence="6">
    <location>
        <begin position="427"/>
        <end position="448"/>
    </location>
</feature>
<keyword evidence="4 6" id="KW-1133">Transmembrane helix</keyword>
<evidence type="ECO:0000256" key="1">
    <source>
        <dbReference type="ARBA" id="ARBA00004651"/>
    </source>
</evidence>
<evidence type="ECO:0000256" key="3">
    <source>
        <dbReference type="ARBA" id="ARBA00022692"/>
    </source>
</evidence>
<accession>A0ABX7NYC4</accession>
<name>A0ABX7NYC4_9BACT</name>
<evidence type="ECO:0000259" key="7">
    <source>
        <dbReference type="Pfam" id="PF09924"/>
    </source>
</evidence>
<dbReference type="EMBL" id="CP071090">
    <property type="protein sequence ID" value="QSQ22396.1"/>
    <property type="molecule type" value="Genomic_DNA"/>
</dbReference>
<feature type="transmembrane region" description="Helical" evidence="6">
    <location>
        <begin position="396"/>
        <end position="415"/>
    </location>
</feature>
<protein>
    <submittedName>
        <fullName evidence="8">DUF2156 domain-containing protein</fullName>
    </submittedName>
</protein>
<sequence>MKPTDEEAAAERARVLELLRQYGWNATSFQVLQPGFCYWFDPAGDACVAYVDTGGAWVAAGGPIASPERLPAVAAAFQEAASAAGRRVCFFATEPRFTQLVPMQALPVGEQPVWDPTHWEEVVRSSRNLREQLRRARKHGVTVREVPAAVLEDPTHPTRRALDSLKARWLASRRMAPMGFLVQLRPYAFARERRAFAAEVDGRLVGFLAVSPVYAREGWFLQDLLRAPDAPNGTPETLVDAAMRAAAAEGRRYVTLGLAPLAGPVRPWLRLARVCGRPLFDFEGLRAFKAKFRPDAWVPIHVAYPQRNGGVAAVYDALRAFARGSLLRFGVATVLRRPRLLVHVLAMLLVPWTALLALPATRRWFPSLSVQWGWVLFDVGLAAGLFTLVRRWRDGLATALGMLTASDACLTFVQAATFNVARARGPVYWAVITAAVVAPATASALLFVSRDLRLPGRQG</sequence>
<keyword evidence="9" id="KW-1185">Reference proteome</keyword>
<feature type="domain" description="Phosphatidylglycerol lysyltransferase C-terminal" evidence="7">
    <location>
        <begin position="18"/>
        <end position="304"/>
    </location>
</feature>
<evidence type="ECO:0000256" key="4">
    <source>
        <dbReference type="ARBA" id="ARBA00022989"/>
    </source>
</evidence>
<dbReference type="InterPro" id="IPR024320">
    <property type="entry name" value="LPG_synthase_C"/>
</dbReference>
<evidence type="ECO:0000256" key="5">
    <source>
        <dbReference type="ARBA" id="ARBA00023136"/>
    </source>
</evidence>
<evidence type="ECO:0000313" key="8">
    <source>
        <dbReference type="EMBL" id="QSQ22396.1"/>
    </source>
</evidence>
<feature type="transmembrane region" description="Helical" evidence="6">
    <location>
        <begin position="340"/>
        <end position="360"/>
    </location>
</feature>
<dbReference type="Proteomes" id="UP000662747">
    <property type="component" value="Chromosome"/>
</dbReference>
<organism evidence="8 9">
    <name type="scientific">Pyxidicoccus parkwayensis</name>
    <dbReference type="NCBI Taxonomy" id="2813578"/>
    <lineage>
        <taxon>Bacteria</taxon>
        <taxon>Pseudomonadati</taxon>
        <taxon>Myxococcota</taxon>
        <taxon>Myxococcia</taxon>
        <taxon>Myxococcales</taxon>
        <taxon>Cystobacterineae</taxon>
        <taxon>Myxococcaceae</taxon>
        <taxon>Pyxidicoccus</taxon>
    </lineage>
</organism>
<keyword evidence="3 6" id="KW-0812">Transmembrane</keyword>
<dbReference type="InterPro" id="IPR016181">
    <property type="entry name" value="Acyl_CoA_acyltransferase"/>
</dbReference>
<evidence type="ECO:0000256" key="6">
    <source>
        <dbReference type="SAM" id="Phobius"/>
    </source>
</evidence>
<keyword evidence="5 6" id="KW-0472">Membrane</keyword>
<comment type="subcellular location">
    <subcellularLocation>
        <location evidence="1">Cell membrane</location>
        <topology evidence="1">Multi-pass membrane protein</topology>
    </subcellularLocation>
</comment>
<reference evidence="8 9" key="1">
    <citation type="submission" date="2021-02" db="EMBL/GenBank/DDBJ databases">
        <title>De Novo genome assembly of isolated myxobacteria.</title>
        <authorList>
            <person name="Stevens D.C."/>
        </authorList>
    </citation>
    <scope>NUCLEOTIDE SEQUENCE [LARGE SCALE GENOMIC DNA]</scope>
    <source>
        <strain evidence="9">SCPEA02</strain>
    </source>
</reference>
<gene>
    <name evidence="8" type="ORF">JY651_46000</name>
</gene>
<keyword evidence="2" id="KW-1003">Cell membrane</keyword>
<feature type="transmembrane region" description="Helical" evidence="6">
    <location>
        <begin position="372"/>
        <end position="389"/>
    </location>
</feature>
<evidence type="ECO:0000256" key="2">
    <source>
        <dbReference type="ARBA" id="ARBA00022475"/>
    </source>
</evidence>
<dbReference type="InterPro" id="IPR051211">
    <property type="entry name" value="PG_lysyltransferase"/>
</dbReference>
<evidence type="ECO:0000313" key="9">
    <source>
        <dbReference type="Proteomes" id="UP000662747"/>
    </source>
</evidence>